<dbReference type="OrthoDB" id="9554267at2"/>
<dbReference type="AlphaFoldDB" id="A0A4R1BJ61"/>
<proteinExistence type="predicted"/>
<dbReference type="RefSeq" id="WP_132690499.1">
    <property type="nucleotide sequence ID" value="NZ_SKBU01000014.1"/>
</dbReference>
<reference evidence="1 2" key="1">
    <citation type="submission" date="2019-03" db="EMBL/GenBank/DDBJ databases">
        <title>Whole genome sequence of a novel Rubrobacter taiwanensis strain, isolated from Yellowstone National Park.</title>
        <authorList>
            <person name="Freed S."/>
            <person name="Ramaley R.F."/>
            <person name="Kyndt J.A."/>
        </authorList>
    </citation>
    <scope>NUCLEOTIDE SEQUENCE [LARGE SCALE GENOMIC DNA]</scope>
    <source>
        <strain evidence="1 2">Yellowstone</strain>
    </source>
</reference>
<sequence length="89" mass="10012">MDLSVEEASVLHEALEQLLESQSFPRLERVHRLLSWRLAAASDETASGLTAELARLAREASTLEEYEAARDRVLGPILERLESPENRDP</sequence>
<keyword evidence="2" id="KW-1185">Reference proteome</keyword>
<organism evidence="1 2">
    <name type="scientific">Rubrobacter taiwanensis</name>
    <dbReference type="NCBI Taxonomy" id="185139"/>
    <lineage>
        <taxon>Bacteria</taxon>
        <taxon>Bacillati</taxon>
        <taxon>Actinomycetota</taxon>
        <taxon>Rubrobacteria</taxon>
        <taxon>Rubrobacterales</taxon>
        <taxon>Rubrobacteraceae</taxon>
        <taxon>Rubrobacter</taxon>
    </lineage>
</organism>
<protein>
    <submittedName>
        <fullName evidence="1">Uncharacterized protein</fullName>
    </submittedName>
</protein>
<gene>
    <name evidence="1" type="ORF">E0L93_07395</name>
</gene>
<name>A0A4R1BJ61_9ACTN</name>
<comment type="caution">
    <text evidence="1">The sequence shown here is derived from an EMBL/GenBank/DDBJ whole genome shotgun (WGS) entry which is preliminary data.</text>
</comment>
<evidence type="ECO:0000313" key="1">
    <source>
        <dbReference type="EMBL" id="TCJ17346.1"/>
    </source>
</evidence>
<accession>A0A4R1BJ61</accession>
<evidence type="ECO:0000313" key="2">
    <source>
        <dbReference type="Proteomes" id="UP000295244"/>
    </source>
</evidence>
<dbReference type="Proteomes" id="UP000295244">
    <property type="component" value="Unassembled WGS sequence"/>
</dbReference>
<dbReference type="EMBL" id="SKBU01000014">
    <property type="protein sequence ID" value="TCJ17346.1"/>
    <property type="molecule type" value="Genomic_DNA"/>
</dbReference>